<evidence type="ECO:0000256" key="3">
    <source>
        <dbReference type="ARBA" id="ARBA00022553"/>
    </source>
</evidence>
<evidence type="ECO:0000256" key="2">
    <source>
        <dbReference type="ARBA" id="ARBA00012438"/>
    </source>
</evidence>
<accession>A0A498R8I8</accession>
<dbReference type="InterPro" id="IPR035965">
    <property type="entry name" value="PAS-like_dom_sf"/>
</dbReference>
<evidence type="ECO:0000256" key="6">
    <source>
        <dbReference type="ARBA" id="ARBA00023012"/>
    </source>
</evidence>
<dbReference type="InterPro" id="IPR000014">
    <property type="entry name" value="PAS"/>
</dbReference>
<dbReference type="GO" id="GO:0006355">
    <property type="term" value="P:regulation of DNA-templated transcription"/>
    <property type="evidence" value="ECO:0007669"/>
    <property type="project" value="InterPro"/>
</dbReference>
<dbReference type="Pfam" id="PF02518">
    <property type="entry name" value="HATPase_c"/>
    <property type="match status" value="1"/>
</dbReference>
<name>A0A498R8I8_9FIRM</name>
<sequence length="633" mass="70683">MIPIVNLVGILSSIEKDINSGTIIELKKAGGPAFYLAMNLGTLVEEFTGLTQALINTIQYNSFSHLTSYLNTICKLRLEQRVRLSDIMTVFDLYETALKDAMSLYLQQDLVSLNYLRREIDTLLDRARVYASEYFFSLYEQTVFKQFEQLRIINELSAHTASSLNLNETLNFIVTNAVRLFKANCGSISLVDKNGEYLTRVSYGWREENSPQILSHSAPLFADITALSGKDPAAGSFKEVFVCERLSKFILLKLRSNQTVTGVLILGFKDDLNFTGNDKRVLFTFANHAAVAVRNAQLYGDTDQKLQEQVHEATVLLEQNRAILHSMREGVIAIDAGGYITAINHEALRMLDDIPELVGKPIEDLIPESRLPIVVATGRAEYDQEYRFGSHGVIVNRVPIIVDGKVTGAIATFRDKQDYKQIAEELIGVKSLLESMRAQSHEFINKLHAISGLIQMEQYDKVVELINQIYQNKQELISFIVKRIHDKATAGLLLGKVSQAEEKGVKLRITSRTRLKTLPAHFSSVAMVTVLGNLVTNAIEAVLDQTAERRVIHVHIFEGKKYLNITVSDNGQGISRQNQKLIFQRGFSTKKGSRGIGLALVRQEVEASGGKIAVQSQQDVGSRFSVMVPLAIK</sequence>
<dbReference type="RefSeq" id="WP_207857796.1">
    <property type="nucleotide sequence ID" value="NZ_UPPP01000081.1"/>
</dbReference>
<dbReference type="SMART" id="SM00387">
    <property type="entry name" value="HATPase_c"/>
    <property type="match status" value="1"/>
</dbReference>
<dbReference type="SMART" id="SM00091">
    <property type="entry name" value="PAS"/>
    <property type="match status" value="1"/>
</dbReference>
<dbReference type="PANTHER" id="PTHR43547">
    <property type="entry name" value="TWO-COMPONENT HISTIDINE KINASE"/>
    <property type="match status" value="1"/>
</dbReference>
<keyword evidence="3" id="KW-0597">Phosphoprotein</keyword>
<dbReference type="EC" id="2.7.13.3" evidence="2"/>
<evidence type="ECO:0000256" key="4">
    <source>
        <dbReference type="ARBA" id="ARBA00022679"/>
    </source>
</evidence>
<dbReference type="CDD" id="cd00130">
    <property type="entry name" value="PAS"/>
    <property type="match status" value="1"/>
</dbReference>
<dbReference type="InterPro" id="IPR005467">
    <property type="entry name" value="His_kinase_dom"/>
</dbReference>
<dbReference type="Pfam" id="PF00989">
    <property type="entry name" value="PAS"/>
    <property type="match status" value="1"/>
</dbReference>
<dbReference type="InterPro" id="IPR003018">
    <property type="entry name" value="GAF"/>
</dbReference>
<evidence type="ECO:0000313" key="9">
    <source>
        <dbReference type="Proteomes" id="UP000277811"/>
    </source>
</evidence>
<keyword evidence="4" id="KW-0808">Transferase</keyword>
<keyword evidence="6" id="KW-0902">Two-component regulatory system</keyword>
<keyword evidence="5 8" id="KW-0418">Kinase</keyword>
<dbReference type="InterPro" id="IPR013767">
    <property type="entry name" value="PAS_fold"/>
</dbReference>
<dbReference type="Gene3D" id="3.30.565.10">
    <property type="entry name" value="Histidine kinase-like ATPase, C-terminal domain"/>
    <property type="match status" value="1"/>
</dbReference>
<dbReference type="Pfam" id="PF14689">
    <property type="entry name" value="SPOB_a"/>
    <property type="match status" value="1"/>
</dbReference>
<organism evidence="8 9">
    <name type="scientific">Lucifera butyrica</name>
    <dbReference type="NCBI Taxonomy" id="1351585"/>
    <lineage>
        <taxon>Bacteria</taxon>
        <taxon>Bacillati</taxon>
        <taxon>Bacillota</taxon>
        <taxon>Negativicutes</taxon>
        <taxon>Veillonellales</taxon>
        <taxon>Veillonellaceae</taxon>
        <taxon>Lucifera</taxon>
    </lineage>
</organism>
<feature type="domain" description="Histidine kinase" evidence="7">
    <location>
        <begin position="438"/>
        <end position="632"/>
    </location>
</feature>
<dbReference type="InterPro" id="IPR029016">
    <property type="entry name" value="GAF-like_dom_sf"/>
</dbReference>
<proteinExistence type="predicted"/>
<dbReference type="Gene3D" id="1.10.287.130">
    <property type="match status" value="1"/>
</dbReference>
<dbReference type="PRINTS" id="PR00344">
    <property type="entry name" value="BCTRLSENSOR"/>
</dbReference>
<protein>
    <recommendedName>
        <fullName evidence="2">histidine kinase</fullName>
        <ecNumber evidence="2">2.7.13.3</ecNumber>
    </recommendedName>
</protein>
<dbReference type="PROSITE" id="PS50109">
    <property type="entry name" value="HIS_KIN"/>
    <property type="match status" value="1"/>
</dbReference>
<evidence type="ECO:0000259" key="7">
    <source>
        <dbReference type="PROSITE" id="PS50109"/>
    </source>
</evidence>
<dbReference type="Gene3D" id="3.30.450.20">
    <property type="entry name" value="PAS domain"/>
    <property type="match status" value="1"/>
</dbReference>
<dbReference type="SUPFAM" id="SSF55785">
    <property type="entry name" value="PYP-like sensor domain (PAS domain)"/>
    <property type="match status" value="1"/>
</dbReference>
<dbReference type="Proteomes" id="UP000277811">
    <property type="component" value="Unassembled WGS sequence"/>
</dbReference>
<gene>
    <name evidence="8" type="ORF">LUCI_3089</name>
</gene>
<reference evidence="8 9" key="1">
    <citation type="submission" date="2018-06" db="EMBL/GenBank/DDBJ databases">
        <authorList>
            <person name="Strepis N."/>
        </authorList>
    </citation>
    <scope>NUCLEOTIDE SEQUENCE [LARGE SCALE GENOMIC DNA]</scope>
    <source>
        <strain evidence="8">LUCI</strain>
    </source>
</reference>
<dbReference type="EMBL" id="UPPP01000081">
    <property type="protein sequence ID" value="VBB07824.1"/>
    <property type="molecule type" value="Genomic_DNA"/>
</dbReference>
<dbReference type="Pfam" id="PF13492">
    <property type="entry name" value="GAF_3"/>
    <property type="match status" value="1"/>
</dbReference>
<dbReference type="InterPro" id="IPR039506">
    <property type="entry name" value="SPOB_a"/>
</dbReference>
<dbReference type="InterPro" id="IPR036890">
    <property type="entry name" value="HATPase_C_sf"/>
</dbReference>
<dbReference type="GO" id="GO:0000155">
    <property type="term" value="F:phosphorelay sensor kinase activity"/>
    <property type="evidence" value="ECO:0007669"/>
    <property type="project" value="InterPro"/>
</dbReference>
<dbReference type="AlphaFoldDB" id="A0A498R8I8"/>
<evidence type="ECO:0000256" key="5">
    <source>
        <dbReference type="ARBA" id="ARBA00022777"/>
    </source>
</evidence>
<dbReference type="SUPFAM" id="SSF55781">
    <property type="entry name" value="GAF domain-like"/>
    <property type="match status" value="1"/>
</dbReference>
<evidence type="ECO:0000313" key="8">
    <source>
        <dbReference type="EMBL" id="VBB07824.1"/>
    </source>
</evidence>
<dbReference type="InterPro" id="IPR004358">
    <property type="entry name" value="Sig_transdc_His_kin-like_C"/>
</dbReference>
<dbReference type="SUPFAM" id="SSF55874">
    <property type="entry name" value="ATPase domain of HSP90 chaperone/DNA topoisomerase II/histidine kinase"/>
    <property type="match status" value="1"/>
</dbReference>
<dbReference type="InterPro" id="IPR003594">
    <property type="entry name" value="HATPase_dom"/>
</dbReference>
<dbReference type="PANTHER" id="PTHR43547:SF10">
    <property type="entry name" value="SENSOR HISTIDINE KINASE DCUS"/>
    <property type="match status" value="1"/>
</dbReference>
<evidence type="ECO:0000256" key="1">
    <source>
        <dbReference type="ARBA" id="ARBA00000085"/>
    </source>
</evidence>
<comment type="catalytic activity">
    <reaction evidence="1">
        <text>ATP + protein L-histidine = ADP + protein N-phospho-L-histidine.</text>
        <dbReference type="EC" id="2.7.13.3"/>
    </reaction>
</comment>
<dbReference type="SUPFAM" id="SSF55890">
    <property type="entry name" value="Sporulation response regulatory protein Spo0B"/>
    <property type="match status" value="1"/>
</dbReference>
<dbReference type="InterPro" id="IPR016120">
    <property type="entry name" value="Sig_transdc_His_kin_SpoOB"/>
</dbReference>
<dbReference type="Gene3D" id="3.30.450.40">
    <property type="match status" value="1"/>
</dbReference>
<keyword evidence="9" id="KW-1185">Reference proteome</keyword>